<dbReference type="SMART" id="SM00255">
    <property type="entry name" value="TIR"/>
    <property type="match status" value="1"/>
</dbReference>
<proteinExistence type="predicted"/>
<name>A0A396GM14_MEDTR</name>
<dbReference type="EMBL" id="PSQE01000008">
    <property type="protein sequence ID" value="RHN41231.1"/>
    <property type="molecule type" value="Genomic_DNA"/>
</dbReference>
<evidence type="ECO:0000313" key="3">
    <source>
        <dbReference type="EMBL" id="RHN41231.1"/>
    </source>
</evidence>
<evidence type="ECO:0000259" key="2">
    <source>
        <dbReference type="PROSITE" id="PS50104"/>
    </source>
</evidence>
<dbReference type="InterPro" id="IPR000157">
    <property type="entry name" value="TIR_dom"/>
</dbReference>
<dbReference type="Pfam" id="PF01582">
    <property type="entry name" value="TIR"/>
    <property type="match status" value="1"/>
</dbReference>
<dbReference type="AlphaFoldDB" id="A0A396GM14"/>
<dbReference type="GO" id="GO:0007165">
    <property type="term" value="P:signal transduction"/>
    <property type="evidence" value="ECO:0007669"/>
    <property type="project" value="InterPro"/>
</dbReference>
<keyword evidence="1" id="KW-0520">NAD</keyword>
<dbReference type="Proteomes" id="UP000265566">
    <property type="component" value="Chromosome 8"/>
</dbReference>
<dbReference type="Gene3D" id="3.40.50.10140">
    <property type="entry name" value="Toll/interleukin-1 receptor homology (TIR) domain"/>
    <property type="match status" value="1"/>
</dbReference>
<dbReference type="PROSITE" id="PS50104">
    <property type="entry name" value="TIR"/>
    <property type="match status" value="1"/>
</dbReference>
<evidence type="ECO:0000256" key="1">
    <source>
        <dbReference type="ARBA" id="ARBA00023027"/>
    </source>
</evidence>
<protein>
    <submittedName>
        <fullName evidence="3">Putative TIR domain-containing protein</fullName>
    </submittedName>
</protein>
<dbReference type="SUPFAM" id="SSF52200">
    <property type="entry name" value="Toll/Interleukin receptor TIR domain"/>
    <property type="match status" value="1"/>
</dbReference>
<dbReference type="InterPro" id="IPR035897">
    <property type="entry name" value="Toll_tir_struct_dom_sf"/>
</dbReference>
<feature type="domain" description="TIR" evidence="2">
    <location>
        <begin position="15"/>
        <end position="160"/>
    </location>
</feature>
<dbReference type="PANTHER" id="PTHR32009">
    <property type="entry name" value="TMV RESISTANCE PROTEIN N-LIKE"/>
    <property type="match status" value="1"/>
</dbReference>
<accession>A0A396GM14</accession>
<evidence type="ECO:0000313" key="4">
    <source>
        <dbReference type="Proteomes" id="UP000265566"/>
    </source>
</evidence>
<organism evidence="3 4">
    <name type="scientific">Medicago truncatula</name>
    <name type="common">Barrel medic</name>
    <name type="synonym">Medicago tribuloides</name>
    <dbReference type="NCBI Taxonomy" id="3880"/>
    <lineage>
        <taxon>Eukaryota</taxon>
        <taxon>Viridiplantae</taxon>
        <taxon>Streptophyta</taxon>
        <taxon>Embryophyta</taxon>
        <taxon>Tracheophyta</taxon>
        <taxon>Spermatophyta</taxon>
        <taxon>Magnoliopsida</taxon>
        <taxon>eudicotyledons</taxon>
        <taxon>Gunneridae</taxon>
        <taxon>Pentapetalae</taxon>
        <taxon>rosids</taxon>
        <taxon>fabids</taxon>
        <taxon>Fabales</taxon>
        <taxon>Fabaceae</taxon>
        <taxon>Papilionoideae</taxon>
        <taxon>50 kb inversion clade</taxon>
        <taxon>NPAAA clade</taxon>
        <taxon>Hologalegina</taxon>
        <taxon>IRL clade</taxon>
        <taxon>Trifolieae</taxon>
        <taxon>Medicago</taxon>
    </lineage>
</organism>
<gene>
    <name evidence="3" type="ORF">MtrunA17_Chr8g0363871</name>
</gene>
<dbReference type="PANTHER" id="PTHR32009:SF155">
    <property type="entry name" value="DISEASE RESISTANCE PROTEIN (TIR-NBS-LRR CLASS)"/>
    <property type="match status" value="1"/>
</dbReference>
<reference evidence="4" key="1">
    <citation type="journal article" date="2018" name="Nat. Plants">
        <title>Whole-genome landscape of Medicago truncatula symbiotic genes.</title>
        <authorList>
            <person name="Pecrix Y."/>
            <person name="Staton S.E."/>
            <person name="Sallet E."/>
            <person name="Lelandais-Briere C."/>
            <person name="Moreau S."/>
            <person name="Carrere S."/>
            <person name="Blein T."/>
            <person name="Jardinaud M.F."/>
            <person name="Latrasse D."/>
            <person name="Zouine M."/>
            <person name="Zahm M."/>
            <person name="Kreplak J."/>
            <person name="Mayjonade B."/>
            <person name="Satge C."/>
            <person name="Perez M."/>
            <person name="Cauet S."/>
            <person name="Marande W."/>
            <person name="Chantry-Darmon C."/>
            <person name="Lopez-Roques C."/>
            <person name="Bouchez O."/>
            <person name="Berard A."/>
            <person name="Debelle F."/>
            <person name="Munos S."/>
            <person name="Bendahmane A."/>
            <person name="Berges H."/>
            <person name="Niebel A."/>
            <person name="Buitink J."/>
            <person name="Frugier F."/>
            <person name="Benhamed M."/>
            <person name="Crespi M."/>
            <person name="Gouzy J."/>
            <person name="Gamas P."/>
        </authorList>
    </citation>
    <scope>NUCLEOTIDE SEQUENCE [LARGE SCALE GENOMIC DNA]</scope>
    <source>
        <strain evidence="4">cv. Jemalong A17</strain>
    </source>
</reference>
<dbReference type="Gramene" id="rna47531">
    <property type="protein sequence ID" value="RHN41231.1"/>
    <property type="gene ID" value="gene47531"/>
</dbReference>
<sequence length="160" mass="18235">MTMSSSSSGGGAFRLRWDVFLSFRGEDTRECFTKKLYESLHKQGVRAFMDDEGLDRGDHIATTLLEAIDDSAASIVIISPNYADSHWCLDELNRICDLERLIIPVFYKVDPSHVRKQLGPFQDGFNYLEKRFANEKDKILKWRDSMLKIGGLAGFVFNSS</sequence>
<comment type="caution">
    <text evidence="3">The sequence shown here is derived from an EMBL/GenBank/DDBJ whole genome shotgun (WGS) entry which is preliminary data.</text>
</comment>